<accession>A0A058Z3H6</accession>
<dbReference type="Proteomes" id="UP000030693">
    <property type="component" value="Unassembled WGS sequence"/>
</dbReference>
<keyword evidence="2" id="KW-0963">Cytoplasm</keyword>
<keyword evidence="3" id="KW-0175">Coiled coil</keyword>
<dbReference type="STRING" id="691883.A0A058Z3H6"/>
<dbReference type="Pfam" id="PF22562">
    <property type="entry name" value="UBA_7"/>
    <property type="match status" value="1"/>
</dbReference>
<dbReference type="InterPro" id="IPR029071">
    <property type="entry name" value="Ubiquitin-like_domsf"/>
</dbReference>
<evidence type="ECO:0000256" key="1">
    <source>
        <dbReference type="ARBA" id="ARBA00004496"/>
    </source>
</evidence>
<dbReference type="InterPro" id="IPR057766">
    <property type="entry name" value="Znf-C2H2_OTU1-like_C"/>
</dbReference>
<evidence type="ECO:0000256" key="2">
    <source>
        <dbReference type="ARBA" id="ARBA00022490"/>
    </source>
</evidence>
<feature type="compositionally biased region" description="Basic and acidic residues" evidence="4">
    <location>
        <begin position="148"/>
        <end position="172"/>
    </location>
</feature>
<dbReference type="PROSITE" id="PS50033">
    <property type="entry name" value="UBX"/>
    <property type="match status" value="1"/>
</dbReference>
<dbReference type="Gene3D" id="1.10.8.10">
    <property type="entry name" value="DNA helicase RuvA subunit, C-terminal domain"/>
    <property type="match status" value="1"/>
</dbReference>
<evidence type="ECO:0000313" key="8">
    <source>
        <dbReference type="Proteomes" id="UP000030693"/>
    </source>
</evidence>
<keyword evidence="8" id="KW-1185">Reference proteome</keyword>
<dbReference type="GO" id="GO:0036435">
    <property type="term" value="F:K48-linked polyubiquitin modification-dependent protein binding"/>
    <property type="evidence" value="ECO:0007669"/>
    <property type="project" value="TreeGrafter"/>
</dbReference>
<dbReference type="SUPFAM" id="SSF46934">
    <property type="entry name" value="UBA-like"/>
    <property type="match status" value="1"/>
</dbReference>
<dbReference type="GO" id="GO:0032435">
    <property type="term" value="P:negative regulation of proteasomal ubiquitin-dependent protein catabolic process"/>
    <property type="evidence" value="ECO:0007669"/>
    <property type="project" value="TreeGrafter"/>
</dbReference>
<dbReference type="InterPro" id="IPR015940">
    <property type="entry name" value="UBA"/>
</dbReference>
<dbReference type="PROSITE" id="PS00028">
    <property type="entry name" value="ZINC_FINGER_C2H2_1"/>
    <property type="match status" value="1"/>
</dbReference>
<protein>
    <recommendedName>
        <fullName evidence="9">UBX domain-containing protein</fullName>
    </recommendedName>
</protein>
<dbReference type="PANTHER" id="PTHR46340:SF1">
    <property type="entry name" value="UBX DOMAIN-CONTAINING PROTEIN 1"/>
    <property type="match status" value="1"/>
</dbReference>
<dbReference type="InterPro" id="IPR001012">
    <property type="entry name" value="UBX_dom"/>
</dbReference>
<dbReference type="PROSITE" id="PS50030">
    <property type="entry name" value="UBA"/>
    <property type="match status" value="1"/>
</dbReference>
<dbReference type="PANTHER" id="PTHR46340">
    <property type="entry name" value="UBX DOMAIN-CONTAINING PROTEIN 1"/>
    <property type="match status" value="1"/>
</dbReference>
<feature type="domain" description="UBA" evidence="5">
    <location>
        <begin position="1"/>
        <end position="41"/>
    </location>
</feature>
<sequence length="320" mass="34917">MQTDDVSSITAMGFSEKRARLALASTGGQGAQAAILWLTENEDVPSDSEPVSSSMDVDLTSEATSPGPDGDQSINSYQCDDCNKQLRNEDAVHFHAHKTGHTNFSESSSVIAELSPEEKAKRLEDLRLKLREAREKREAAEQLQSRMSEIDRRKTGRDSQKAQQEYKERARQAELAQSRAERNADAAYRAQLIERIAREREARRRELAGESEPTAAAPAAAAAAAAPAPAAPAITVDHSFARIQVRMTGAAPLVLRLPAASPLAILRDNILRTMPDSPIDPRSLMLMTSFPRREFTEDDMSKTLGDLGLVPSAAIVASIR</sequence>
<dbReference type="GO" id="GO:1903094">
    <property type="term" value="P:negative regulation of protein K48-linked deubiquitination"/>
    <property type="evidence" value="ECO:0007669"/>
    <property type="project" value="TreeGrafter"/>
</dbReference>
<dbReference type="SUPFAM" id="SSF54236">
    <property type="entry name" value="Ubiquitin-like"/>
    <property type="match status" value="1"/>
</dbReference>
<feature type="region of interest" description="Disordered" evidence="4">
    <location>
        <begin position="40"/>
        <end position="78"/>
    </location>
</feature>
<dbReference type="SMART" id="SM00165">
    <property type="entry name" value="UBA"/>
    <property type="match status" value="1"/>
</dbReference>
<reference evidence="7" key="1">
    <citation type="submission" date="2013-04" db="EMBL/GenBank/DDBJ databases">
        <title>The Genome Sequence of Fonticula alba ATCC 38817.</title>
        <authorList>
            <consortium name="The Broad Institute Genomics Platform"/>
            <person name="Russ C."/>
            <person name="Cuomo C."/>
            <person name="Burger G."/>
            <person name="Gray M.W."/>
            <person name="Holland P.W.H."/>
            <person name="King N."/>
            <person name="Lang F.B.F."/>
            <person name="Roger A.J."/>
            <person name="Ruiz-Trillo I."/>
            <person name="Brown M."/>
            <person name="Walker B."/>
            <person name="Young S."/>
            <person name="Zeng Q."/>
            <person name="Gargeya S."/>
            <person name="Fitzgerald M."/>
            <person name="Haas B."/>
            <person name="Abouelleil A."/>
            <person name="Allen A.W."/>
            <person name="Alvarado L."/>
            <person name="Arachchi H.M."/>
            <person name="Berlin A.M."/>
            <person name="Chapman S.B."/>
            <person name="Gainer-Dewar J."/>
            <person name="Goldberg J."/>
            <person name="Griggs A."/>
            <person name="Gujja S."/>
            <person name="Hansen M."/>
            <person name="Howarth C."/>
            <person name="Imamovic A."/>
            <person name="Ireland A."/>
            <person name="Larimer J."/>
            <person name="McCowan C."/>
            <person name="Murphy C."/>
            <person name="Pearson M."/>
            <person name="Poon T.W."/>
            <person name="Priest M."/>
            <person name="Roberts A."/>
            <person name="Saif S."/>
            <person name="Shea T."/>
            <person name="Sisk P."/>
            <person name="Sykes S."/>
            <person name="Wortman J."/>
            <person name="Nusbaum C."/>
            <person name="Birren B."/>
        </authorList>
    </citation>
    <scope>NUCLEOTIDE SEQUENCE [LARGE SCALE GENOMIC DNA]</scope>
    <source>
        <strain evidence="7">ATCC 38817</strain>
    </source>
</reference>
<comment type="subcellular location">
    <subcellularLocation>
        <location evidence="1">Cytoplasm</location>
    </subcellularLocation>
</comment>
<dbReference type="SMART" id="SM00166">
    <property type="entry name" value="UBX"/>
    <property type="match status" value="1"/>
</dbReference>
<feature type="domain" description="UBX" evidence="6">
    <location>
        <begin position="236"/>
        <end position="317"/>
    </location>
</feature>
<dbReference type="OMA" id="AQHFPRK"/>
<evidence type="ECO:0000256" key="4">
    <source>
        <dbReference type="SAM" id="MobiDB-lite"/>
    </source>
</evidence>
<proteinExistence type="predicted"/>
<dbReference type="GO" id="GO:0005634">
    <property type="term" value="C:nucleus"/>
    <property type="evidence" value="ECO:0007669"/>
    <property type="project" value="TreeGrafter"/>
</dbReference>
<name>A0A058Z3H6_FONAL</name>
<dbReference type="eggNOG" id="KOG2689">
    <property type="taxonomic scope" value="Eukaryota"/>
</dbReference>
<evidence type="ECO:0000259" key="6">
    <source>
        <dbReference type="PROSITE" id="PS50033"/>
    </source>
</evidence>
<evidence type="ECO:0000313" key="7">
    <source>
        <dbReference type="EMBL" id="KCV68691.1"/>
    </source>
</evidence>
<evidence type="ECO:0000256" key="3">
    <source>
        <dbReference type="ARBA" id="ARBA00023054"/>
    </source>
</evidence>
<dbReference type="Pfam" id="PF00789">
    <property type="entry name" value="UBX"/>
    <property type="match status" value="1"/>
</dbReference>
<feature type="region of interest" description="Disordered" evidence="4">
    <location>
        <begin position="137"/>
        <end position="178"/>
    </location>
</feature>
<dbReference type="RefSeq" id="XP_009497123.1">
    <property type="nucleotide sequence ID" value="XM_009498848.1"/>
</dbReference>
<evidence type="ECO:0008006" key="9">
    <source>
        <dbReference type="Google" id="ProtNLM"/>
    </source>
</evidence>
<dbReference type="EMBL" id="KB932208">
    <property type="protein sequence ID" value="KCV68691.1"/>
    <property type="molecule type" value="Genomic_DNA"/>
</dbReference>
<dbReference type="Pfam" id="PF24560">
    <property type="entry name" value="zf-C2H2_OTU1_C"/>
    <property type="match status" value="1"/>
</dbReference>
<dbReference type="GeneID" id="20529704"/>
<dbReference type="GO" id="GO:0005737">
    <property type="term" value="C:cytoplasm"/>
    <property type="evidence" value="ECO:0007669"/>
    <property type="project" value="UniProtKB-SubCell"/>
</dbReference>
<dbReference type="GO" id="GO:0031397">
    <property type="term" value="P:negative regulation of protein ubiquitination"/>
    <property type="evidence" value="ECO:0007669"/>
    <property type="project" value="TreeGrafter"/>
</dbReference>
<dbReference type="AlphaFoldDB" id="A0A058Z3H6"/>
<dbReference type="InterPro" id="IPR013087">
    <property type="entry name" value="Znf_C2H2_type"/>
</dbReference>
<evidence type="ECO:0000259" key="5">
    <source>
        <dbReference type="PROSITE" id="PS50030"/>
    </source>
</evidence>
<gene>
    <name evidence="7" type="ORF">H696_04979</name>
</gene>
<dbReference type="InterPro" id="IPR009060">
    <property type="entry name" value="UBA-like_sf"/>
</dbReference>
<dbReference type="OrthoDB" id="10254930at2759"/>
<organism evidence="7">
    <name type="scientific">Fonticula alba</name>
    <name type="common">Slime mold</name>
    <dbReference type="NCBI Taxonomy" id="691883"/>
    <lineage>
        <taxon>Eukaryota</taxon>
        <taxon>Rotosphaerida</taxon>
        <taxon>Fonticulaceae</taxon>
        <taxon>Fonticula</taxon>
    </lineage>
</organism>
<dbReference type="Gene3D" id="3.10.20.90">
    <property type="entry name" value="Phosphatidylinositol 3-kinase Catalytic Subunit, Chain A, domain 1"/>
    <property type="match status" value="1"/>
</dbReference>